<name>A0A7S1T4R7_9CHLO</name>
<proteinExistence type="predicted"/>
<protein>
    <submittedName>
        <fullName evidence="1">Uncharacterized protein</fullName>
    </submittedName>
</protein>
<reference evidence="1" key="1">
    <citation type="submission" date="2021-01" db="EMBL/GenBank/DDBJ databases">
        <authorList>
            <person name="Corre E."/>
            <person name="Pelletier E."/>
            <person name="Niang G."/>
            <person name="Scheremetjew M."/>
            <person name="Finn R."/>
            <person name="Kale V."/>
            <person name="Holt S."/>
            <person name="Cochrane G."/>
            <person name="Meng A."/>
            <person name="Brown T."/>
            <person name="Cohen L."/>
        </authorList>
    </citation>
    <scope>NUCLEOTIDE SEQUENCE</scope>
    <source>
        <strain evidence="1">PLY429</strain>
    </source>
</reference>
<sequence length="332" mass="37568">MTVHRIFVSSEERISGHRGDFIVDTAKEFARFEGRRVMCAVEFCDVVRYTSEGDGYVKNNNNPSGLLLECPDMVASNSYQTWDGATSCALTMLQNYATAGIYGLAHDMPYCRRSHMGIVVDYDYVKRLGSMRFRLRRCATAYDEEDFQVVGPSDSLEAWAFQLVFWEPCGCTLKSPFSYDFFRVWLSSKNGTGSIVDCRIPVLLNSSRSVDVSDGKWMVALEFHTPIRCEKLEEDQPNSIVVACPTLVDSEDRHVLGHLGKTYRTGEESMFGQKYSIKPGSRDVLGHELRVPIDSITDIHLQLRTAVDLALVSDPQNYEPHYVVSLVFFRTV</sequence>
<gene>
    <name evidence="1" type="ORF">TCHU04912_LOCUS20053</name>
</gene>
<evidence type="ECO:0000313" key="1">
    <source>
        <dbReference type="EMBL" id="CAD9219801.1"/>
    </source>
</evidence>
<dbReference type="EMBL" id="HBGG01039003">
    <property type="protein sequence ID" value="CAD9219801.1"/>
    <property type="molecule type" value="Transcribed_RNA"/>
</dbReference>
<organism evidence="1">
    <name type="scientific">Tetraselmis chuii</name>
    <dbReference type="NCBI Taxonomy" id="63592"/>
    <lineage>
        <taxon>Eukaryota</taxon>
        <taxon>Viridiplantae</taxon>
        <taxon>Chlorophyta</taxon>
        <taxon>core chlorophytes</taxon>
        <taxon>Chlorodendrophyceae</taxon>
        <taxon>Chlorodendrales</taxon>
        <taxon>Chlorodendraceae</taxon>
        <taxon>Tetraselmis</taxon>
    </lineage>
</organism>
<dbReference type="AlphaFoldDB" id="A0A7S1T4R7"/>
<accession>A0A7S1T4R7</accession>